<evidence type="ECO:0000313" key="2">
    <source>
        <dbReference type="Proteomes" id="UP000234343"/>
    </source>
</evidence>
<name>A0A2H5FJS5_9GAMM</name>
<protein>
    <submittedName>
        <fullName evidence="1">Uncharacterized protein</fullName>
    </submittedName>
</protein>
<sequence>MIYLYIPFKRNEENKKLIKHANQWNKTAYEGHAVACTVLSADDKFHIPKNSKNCKIYILAYEADGMTGMLASVPNSVSCKTIDAKELVERLLESQLPEVGPVEIKLCIRQNVDNDGSLLSSELIRNHLLNEHYKNPKLSIHVQCSTEPFPGETNKLAYRTLTGTIPLFFKEDKEIIVNTEYPVFAARAPELEEENSVRIVH</sequence>
<dbReference type="Proteomes" id="UP000234343">
    <property type="component" value="Chromosome"/>
</dbReference>
<keyword evidence="2" id="KW-1185">Reference proteome</keyword>
<organism evidence="1 2">
    <name type="scientific">Legionella sainthelensi</name>
    <dbReference type="NCBI Taxonomy" id="28087"/>
    <lineage>
        <taxon>Bacteria</taxon>
        <taxon>Pseudomonadati</taxon>
        <taxon>Pseudomonadota</taxon>
        <taxon>Gammaproteobacteria</taxon>
        <taxon>Legionellales</taxon>
        <taxon>Legionellaceae</taxon>
        <taxon>Legionella</taxon>
    </lineage>
</organism>
<dbReference type="AlphaFoldDB" id="A0A2H5FJS5"/>
<reference evidence="1 2" key="1">
    <citation type="submission" date="2017-12" db="EMBL/GenBank/DDBJ databases">
        <title>Legionella sainthelensi LA01-117, whole genome sequence of a clinical isolate from New Zealand.</title>
        <authorList>
            <person name="Cree S.L."/>
            <person name="Slow S."/>
            <person name="Kennedy M.A."/>
            <person name="Murdoch D.R."/>
            <person name="Biggs P.J."/>
            <person name="Anderson T."/>
        </authorList>
    </citation>
    <scope>NUCLEOTIDE SEQUENCE [LARGE SCALE GENOMIC DNA]</scope>
    <source>
        <strain evidence="1 2">LA01-117</strain>
    </source>
</reference>
<dbReference type="EMBL" id="CP025491">
    <property type="protein sequence ID" value="AUH71799.1"/>
    <property type="molecule type" value="Genomic_DNA"/>
</dbReference>
<gene>
    <name evidence="1" type="ORF">CAB17_06770</name>
</gene>
<dbReference type="KEGG" id="lsh:CAB17_06770"/>
<evidence type="ECO:0000313" key="1">
    <source>
        <dbReference type="EMBL" id="AUH71799.1"/>
    </source>
</evidence>
<proteinExistence type="predicted"/>
<accession>A0A2H5FJS5</accession>